<comment type="pathway">
    <text evidence="5">Cofactor biosynthesis; nicotinate biosynthesis; nicotinate from nicotinamide: step 1/1.</text>
</comment>
<keyword evidence="4 9" id="KW-0378">Hydrolase</keyword>
<dbReference type="InterPro" id="IPR036380">
    <property type="entry name" value="Isochorismatase-like_sf"/>
</dbReference>
<evidence type="ECO:0000256" key="3">
    <source>
        <dbReference type="ARBA" id="ARBA00022723"/>
    </source>
</evidence>
<evidence type="ECO:0000256" key="2">
    <source>
        <dbReference type="ARBA" id="ARBA00022642"/>
    </source>
</evidence>
<evidence type="ECO:0000256" key="4">
    <source>
        <dbReference type="ARBA" id="ARBA00022801"/>
    </source>
</evidence>
<comment type="similarity">
    <text evidence="1">Belongs to the isochorismatase family.</text>
</comment>
<keyword evidence="10" id="KW-1185">Reference proteome</keyword>
<dbReference type="EMBL" id="CP081495">
    <property type="protein sequence ID" value="UYW01083.1"/>
    <property type="molecule type" value="Genomic_DNA"/>
</dbReference>
<sequence>MKALILVDIQNDFLANGALAVPNGNEIIPVVNQLLPQYDLIVATQDWHPANHKSFASQHPGHKVYDQIQLNGLPQTLWPDHCIQGSFGSQFSGYLHTNPIAAIFRKGMNPDVDSYSGFYDNGHLHNTGLKGFLQDKRVTEVYVCGLAGDFCVQYTANDALQAGFKTFIIDAATRPINPENFEKIKQEFVAKGGQII</sequence>
<dbReference type="InterPro" id="IPR000868">
    <property type="entry name" value="Isochorismatase-like_dom"/>
</dbReference>
<reference evidence="9" key="1">
    <citation type="submission" date="2021-08" db="EMBL/GenBank/DDBJ databases">
        <title>Flavobacterium sp. strain CC-SYL302.</title>
        <authorList>
            <person name="Lin S.-Y."/>
            <person name="Lee T.-H."/>
            <person name="Young C.-C."/>
        </authorList>
    </citation>
    <scope>NUCLEOTIDE SEQUENCE</scope>
    <source>
        <strain evidence="9">CC-SYL302</strain>
    </source>
</reference>
<keyword evidence="2" id="KW-0662">Pyridine nucleotide biosynthesis</keyword>
<evidence type="ECO:0000313" key="9">
    <source>
        <dbReference type="EMBL" id="UYW01083.1"/>
    </source>
</evidence>
<organism evidence="9 10">
    <name type="scientific">Flavobacterium agricola</name>
    <dbReference type="NCBI Taxonomy" id="2870839"/>
    <lineage>
        <taxon>Bacteria</taxon>
        <taxon>Pseudomonadati</taxon>
        <taxon>Bacteroidota</taxon>
        <taxon>Flavobacteriia</taxon>
        <taxon>Flavobacteriales</taxon>
        <taxon>Flavobacteriaceae</taxon>
        <taxon>Flavobacterium</taxon>
    </lineage>
</organism>
<dbReference type="PANTHER" id="PTHR11080">
    <property type="entry name" value="PYRAZINAMIDASE/NICOTINAMIDASE"/>
    <property type="match status" value="1"/>
</dbReference>
<evidence type="ECO:0000259" key="8">
    <source>
        <dbReference type="Pfam" id="PF00857"/>
    </source>
</evidence>
<dbReference type="EC" id="3.5.1.19" evidence="6"/>
<dbReference type="Pfam" id="PF00857">
    <property type="entry name" value="Isochorismatase"/>
    <property type="match status" value="1"/>
</dbReference>
<evidence type="ECO:0000313" key="10">
    <source>
        <dbReference type="Proteomes" id="UP001163328"/>
    </source>
</evidence>
<evidence type="ECO:0000256" key="7">
    <source>
        <dbReference type="ARBA" id="ARBA00043224"/>
    </source>
</evidence>
<gene>
    <name evidence="9" type="primary">pncA</name>
    <name evidence="9" type="ORF">K5I29_11455</name>
</gene>
<dbReference type="GO" id="GO:0008936">
    <property type="term" value="F:nicotinamidase activity"/>
    <property type="evidence" value="ECO:0007669"/>
    <property type="project" value="UniProtKB-EC"/>
</dbReference>
<dbReference type="Proteomes" id="UP001163328">
    <property type="component" value="Chromosome"/>
</dbReference>
<feature type="domain" description="Isochorismatase-like" evidence="8">
    <location>
        <begin position="3"/>
        <end position="183"/>
    </location>
</feature>
<dbReference type="InterPro" id="IPR052347">
    <property type="entry name" value="Isochorismatase_Nicotinamidase"/>
</dbReference>
<name>A0ABY6LXM1_9FLAO</name>
<dbReference type="CDD" id="cd01011">
    <property type="entry name" value="nicotinamidase"/>
    <property type="match status" value="1"/>
</dbReference>
<dbReference type="RefSeq" id="WP_264433473.1">
    <property type="nucleotide sequence ID" value="NZ_CP081495.1"/>
</dbReference>
<keyword evidence="3" id="KW-0479">Metal-binding</keyword>
<evidence type="ECO:0000256" key="1">
    <source>
        <dbReference type="ARBA" id="ARBA00006336"/>
    </source>
</evidence>
<dbReference type="PANTHER" id="PTHR11080:SF2">
    <property type="entry name" value="LD05707P"/>
    <property type="match status" value="1"/>
</dbReference>
<protein>
    <recommendedName>
        <fullName evidence="6">nicotinamidase</fullName>
        <ecNumber evidence="6">3.5.1.19</ecNumber>
    </recommendedName>
    <alternativeName>
        <fullName evidence="7">Nicotinamide deamidase</fullName>
    </alternativeName>
</protein>
<dbReference type="Gene3D" id="3.40.50.850">
    <property type="entry name" value="Isochorismatase-like"/>
    <property type="match status" value="1"/>
</dbReference>
<accession>A0ABY6LXM1</accession>
<proteinExistence type="inferred from homology"/>
<dbReference type="SUPFAM" id="SSF52499">
    <property type="entry name" value="Isochorismatase-like hydrolases"/>
    <property type="match status" value="1"/>
</dbReference>
<evidence type="ECO:0000256" key="5">
    <source>
        <dbReference type="ARBA" id="ARBA00037900"/>
    </source>
</evidence>
<dbReference type="NCBIfam" id="NF008623">
    <property type="entry name" value="PRK11609.1"/>
    <property type="match status" value="1"/>
</dbReference>
<evidence type="ECO:0000256" key="6">
    <source>
        <dbReference type="ARBA" id="ARBA00039017"/>
    </source>
</evidence>